<keyword evidence="1" id="KW-0812">Transmembrane</keyword>
<sequence>MAASDTSLWPVVVGGLLTLAGTAAGSVVTIIRDVAQHRRDAKKRRADKLEELVAAIFDFNHWLECERKRKVYGEDIPATMTPFAKVQSITSIYFPRFSNLVTELDLAASKIEIWIAKGAHKRLNKDVAGLNDGWVEAYEPYVEKREDLLSALGKYAREELQ</sequence>
<dbReference type="EMBL" id="SPQS01000010">
    <property type="protein sequence ID" value="TFV74096.1"/>
    <property type="molecule type" value="Genomic_DNA"/>
</dbReference>
<name>A0A4Y9P4Q5_9BRAD</name>
<keyword evidence="1" id="KW-1133">Transmembrane helix</keyword>
<accession>A0A4Y9P4Q5</accession>
<organism evidence="2 3">
    <name type="scientific">Bradyrhizobium frederickii</name>
    <dbReference type="NCBI Taxonomy" id="2560054"/>
    <lineage>
        <taxon>Bacteria</taxon>
        <taxon>Pseudomonadati</taxon>
        <taxon>Pseudomonadota</taxon>
        <taxon>Alphaproteobacteria</taxon>
        <taxon>Hyphomicrobiales</taxon>
        <taxon>Nitrobacteraceae</taxon>
        <taxon>Bradyrhizobium</taxon>
    </lineage>
</organism>
<keyword evidence="1" id="KW-0472">Membrane</keyword>
<reference evidence="2 3" key="1">
    <citation type="submission" date="2019-03" db="EMBL/GenBank/DDBJ databases">
        <title>Bradyrhizobium strains diversity.</title>
        <authorList>
            <person name="Urquiaga M.C.O."/>
            <person name="Hungria M."/>
            <person name="Delamuta J.R.M."/>
            <person name="Klepa M.S."/>
        </authorList>
    </citation>
    <scope>NUCLEOTIDE SEQUENCE [LARGE SCALE GENOMIC DNA]</scope>
    <source>
        <strain evidence="2 3">CNPSo 3426</strain>
    </source>
</reference>
<dbReference type="RefSeq" id="WP_135164895.1">
    <property type="nucleotide sequence ID" value="NZ_SPQS01000010.1"/>
</dbReference>
<comment type="caution">
    <text evidence="2">The sequence shown here is derived from an EMBL/GenBank/DDBJ whole genome shotgun (WGS) entry which is preliminary data.</text>
</comment>
<protein>
    <submittedName>
        <fullName evidence="2">Uncharacterized protein</fullName>
    </submittedName>
</protein>
<proteinExistence type="predicted"/>
<feature type="transmembrane region" description="Helical" evidence="1">
    <location>
        <begin position="12"/>
        <end position="35"/>
    </location>
</feature>
<evidence type="ECO:0000313" key="2">
    <source>
        <dbReference type="EMBL" id="TFV74096.1"/>
    </source>
</evidence>
<evidence type="ECO:0000256" key="1">
    <source>
        <dbReference type="SAM" id="Phobius"/>
    </source>
</evidence>
<dbReference type="AlphaFoldDB" id="A0A4Y9P4Q5"/>
<dbReference type="Proteomes" id="UP000297700">
    <property type="component" value="Unassembled WGS sequence"/>
</dbReference>
<gene>
    <name evidence="2" type="ORF">E4K64_19070</name>
</gene>
<evidence type="ECO:0000313" key="3">
    <source>
        <dbReference type="Proteomes" id="UP000297700"/>
    </source>
</evidence>